<protein>
    <recommendedName>
        <fullName evidence="3">Protein TsetseEP domain-containing protein</fullName>
    </recommendedName>
</protein>
<proteinExistence type="predicted"/>
<sequence>LCSRNMADSFRSLVFLISAVLSLAVADIKVSDYVYWKKADISAWHQYFPSRALQEESLTNIGAVKAAQDVAQGLNESLRRVAWYQTQELDTAQFMMEGTSAQGCVEGISTFMTKAIDNEISTYQDCAADVLPRLNRASVNLTRITSNYQNAYHRALAGIDSCVKTYPNKDSLSRLKTCVEAWNKNYFTVANTTRNYNAFVSPAMTIFTTVAECAQTAAKNVVDKGWDFLKKLVYCARLSENIDAQAYQEQVSTGYSNYLTQNDLTSQVQLAQALNSQQVSQIEEKMLFYYDLQKRALENYVIESRGSGHYWSQVVGYLSSYYSTIAATSRDNPGNGYCSSAGYSALSAVANSGASAALACDQNIVNDTKYILSKVNNEFSGVNSLLPSTGNVAILSCFSQGYIFAEKTILNCFKVASSNFSVGYSDVYDSVVKDVATLLGYESNFFGNNSLPCGDSVLRRAYSRAEKVLYDLQRCLYVDSGTKYAVTTPAPVPS</sequence>
<gene>
    <name evidence="2" type="ORF">g.37031</name>
</gene>
<keyword evidence="1" id="KW-0732">Signal</keyword>
<reference evidence="2" key="1">
    <citation type="submission" date="2015-11" db="EMBL/GenBank/DDBJ databases">
        <title>De novo transcriptome assembly of four potential Pierce s Disease insect vectors from Arizona vineyards.</title>
        <authorList>
            <person name="Tassone E.E."/>
        </authorList>
    </citation>
    <scope>NUCLEOTIDE SEQUENCE</scope>
</reference>
<feature type="signal peptide" evidence="1">
    <location>
        <begin position="1"/>
        <end position="26"/>
    </location>
</feature>
<dbReference type="AlphaFoldDB" id="A0A1B6EWZ2"/>
<evidence type="ECO:0000256" key="1">
    <source>
        <dbReference type="SAM" id="SignalP"/>
    </source>
</evidence>
<evidence type="ECO:0000313" key="2">
    <source>
        <dbReference type="EMBL" id="JAS42524.1"/>
    </source>
</evidence>
<accession>A0A1B6EWZ2</accession>
<organism evidence="2">
    <name type="scientific">Cuerna arida</name>
    <dbReference type="NCBI Taxonomy" id="1464854"/>
    <lineage>
        <taxon>Eukaryota</taxon>
        <taxon>Metazoa</taxon>
        <taxon>Ecdysozoa</taxon>
        <taxon>Arthropoda</taxon>
        <taxon>Hexapoda</taxon>
        <taxon>Insecta</taxon>
        <taxon>Pterygota</taxon>
        <taxon>Neoptera</taxon>
        <taxon>Paraneoptera</taxon>
        <taxon>Hemiptera</taxon>
        <taxon>Auchenorrhyncha</taxon>
        <taxon>Membracoidea</taxon>
        <taxon>Cicadellidae</taxon>
        <taxon>Cicadellinae</taxon>
        <taxon>Proconiini</taxon>
        <taxon>Cuerna</taxon>
    </lineage>
</organism>
<dbReference type="EMBL" id="GECZ01027245">
    <property type="protein sequence ID" value="JAS42524.1"/>
    <property type="molecule type" value="Transcribed_RNA"/>
</dbReference>
<name>A0A1B6EWZ2_9HEMI</name>
<evidence type="ECO:0008006" key="3">
    <source>
        <dbReference type="Google" id="ProtNLM"/>
    </source>
</evidence>
<feature type="non-terminal residue" evidence="2">
    <location>
        <position position="1"/>
    </location>
</feature>
<feature type="chain" id="PRO_5008582537" description="Protein TsetseEP domain-containing protein" evidence="1">
    <location>
        <begin position="27"/>
        <end position="494"/>
    </location>
</feature>